<dbReference type="RefSeq" id="WP_068459967.1">
    <property type="nucleotide sequence ID" value="NZ_LMTR01000028.1"/>
</dbReference>
<feature type="transmembrane region" description="Helical" evidence="1">
    <location>
        <begin position="18"/>
        <end position="37"/>
    </location>
</feature>
<protein>
    <submittedName>
        <fullName evidence="2">Uncharacterized protein</fullName>
    </submittedName>
</protein>
<dbReference type="EMBL" id="LMTR01000028">
    <property type="protein sequence ID" value="KWT70782.1"/>
    <property type="molecule type" value="Genomic_DNA"/>
</dbReference>
<name>A0A120CXD4_HYPSL</name>
<keyword evidence="1" id="KW-0472">Membrane</keyword>
<keyword evidence="1" id="KW-1133">Transmembrane helix</keyword>
<dbReference type="AlphaFoldDB" id="A0A120CXD4"/>
<reference evidence="2 3" key="1">
    <citation type="submission" date="2015-10" db="EMBL/GenBank/DDBJ databases">
        <title>Transcriptomic analysis of a linuron degrading triple-species bacterial consortium.</title>
        <authorList>
            <person name="Albers P."/>
        </authorList>
    </citation>
    <scope>NUCLEOTIDE SEQUENCE [LARGE SCALE GENOMIC DNA]</scope>
    <source>
        <strain evidence="2 3">WDL6</strain>
    </source>
</reference>
<evidence type="ECO:0000313" key="2">
    <source>
        <dbReference type="EMBL" id="KWT70782.1"/>
    </source>
</evidence>
<keyword evidence="3" id="KW-1185">Reference proteome</keyword>
<dbReference type="STRING" id="121290.APY04_0843"/>
<organism evidence="2 3">
    <name type="scientific">Hyphomicrobium sulfonivorans</name>
    <dbReference type="NCBI Taxonomy" id="121290"/>
    <lineage>
        <taxon>Bacteria</taxon>
        <taxon>Pseudomonadati</taxon>
        <taxon>Pseudomonadota</taxon>
        <taxon>Alphaproteobacteria</taxon>
        <taxon>Hyphomicrobiales</taxon>
        <taxon>Hyphomicrobiaceae</taxon>
        <taxon>Hyphomicrobium</taxon>
    </lineage>
</organism>
<proteinExistence type="predicted"/>
<keyword evidence="1" id="KW-0812">Transmembrane</keyword>
<dbReference type="PATRIC" id="fig|121290.4.peg.3540"/>
<evidence type="ECO:0000313" key="3">
    <source>
        <dbReference type="Proteomes" id="UP000059074"/>
    </source>
</evidence>
<accession>A0A120CXD4</accession>
<gene>
    <name evidence="2" type="ORF">APY04_0843</name>
</gene>
<evidence type="ECO:0000256" key="1">
    <source>
        <dbReference type="SAM" id="Phobius"/>
    </source>
</evidence>
<comment type="caution">
    <text evidence="2">The sequence shown here is derived from an EMBL/GenBank/DDBJ whole genome shotgun (WGS) entry which is preliminary data.</text>
</comment>
<sequence>MIARTIIVGVGHWLISNAMGRALIAVTAVLTGLWAFGAHQQHVGAKKLASNINSQAEKQVNEAIQARAGAQRPGAYERLRKGSCYDCD</sequence>
<dbReference type="Proteomes" id="UP000059074">
    <property type="component" value="Unassembled WGS sequence"/>
</dbReference>